<dbReference type="OrthoDB" id="9762913at2"/>
<dbReference type="PANTHER" id="PTHR42991:SF1">
    <property type="entry name" value="ALDEHYDE DEHYDROGENASE"/>
    <property type="match status" value="1"/>
</dbReference>
<organism evidence="7 8">
    <name type="scientific">Salibacterium qingdaonense</name>
    <dbReference type="NCBI Taxonomy" id="266892"/>
    <lineage>
        <taxon>Bacteria</taxon>
        <taxon>Bacillati</taxon>
        <taxon>Bacillota</taxon>
        <taxon>Bacilli</taxon>
        <taxon>Bacillales</taxon>
        <taxon>Bacillaceae</taxon>
    </lineage>
</organism>
<name>A0A1I4P1W4_9BACI</name>
<dbReference type="Proteomes" id="UP000199668">
    <property type="component" value="Unassembled WGS sequence"/>
</dbReference>
<dbReference type="PROSITE" id="PS00687">
    <property type="entry name" value="ALDEHYDE_DEHYDR_GLU"/>
    <property type="match status" value="1"/>
</dbReference>
<comment type="similarity">
    <text evidence="1 5">Belongs to the aldehyde dehydrogenase family.</text>
</comment>
<feature type="domain" description="Aldehyde dehydrogenase" evidence="6">
    <location>
        <begin position="20"/>
        <end position="478"/>
    </location>
</feature>
<dbReference type="GO" id="GO:0008911">
    <property type="term" value="F:lactaldehyde dehydrogenase (NAD+) activity"/>
    <property type="evidence" value="ECO:0007669"/>
    <property type="project" value="TreeGrafter"/>
</dbReference>
<evidence type="ECO:0000313" key="7">
    <source>
        <dbReference type="EMBL" id="SFM21739.1"/>
    </source>
</evidence>
<dbReference type="InterPro" id="IPR051020">
    <property type="entry name" value="ALDH-related_metabolic_enz"/>
</dbReference>
<sequence length="483" mass="51832">MTTHSVEAFRQKNVLLGGEWQENEQGNRITLDSPSSGENIGSVPALNKAEVDKAVEAARGAQKQWQKTPLHERKQLLLRWADKLEENKEAIGTVIMQEVAKKKSSAVDEVVRTADFIRHTAEEGVRINGELLTGDSYNGGPAGKTAQVSRVPLGVVLAIAPFNYPLNLSASKIAPALMTGNSVIFKPATQGSLSGIMMMETLEEAGLPKGLVNVTTGRGSEIGDVLVTHDGIDQISFTGGSGTGISMAEKAGMVPMVLELGGKDPAIVLEDADLDKAAKEITGGAFSYSGQRCTAIKRVLVKEEAADELVAKLKEKVEALSVGKPEDDADITPLINDKGADYLQGLIDDTIADGAEVVTENKRDGRQFSPVLFDHVSTESRIAWEEPFGPVLPVIRVKDEDEAVKIANDSEYGLQASVFTQDINTAHRIADELEVGSVQVNGKTSRGPDHFPFLGVKNSGMGVQGVRYSLLSYTREKVTVINQ</sequence>
<dbReference type="PANTHER" id="PTHR42991">
    <property type="entry name" value="ALDEHYDE DEHYDROGENASE"/>
    <property type="match status" value="1"/>
</dbReference>
<keyword evidence="8" id="KW-1185">Reference proteome</keyword>
<accession>A0A1I4P1W4</accession>
<dbReference type="SUPFAM" id="SSF53720">
    <property type="entry name" value="ALDH-like"/>
    <property type="match status" value="1"/>
</dbReference>
<proteinExistence type="inferred from homology"/>
<dbReference type="InterPro" id="IPR016163">
    <property type="entry name" value="Ald_DH_C"/>
</dbReference>
<evidence type="ECO:0000256" key="3">
    <source>
        <dbReference type="ARBA" id="ARBA00023002"/>
    </source>
</evidence>
<feature type="active site" evidence="4">
    <location>
        <position position="259"/>
    </location>
</feature>
<dbReference type="FunFam" id="3.40.309.10:FF:000022">
    <property type="entry name" value="NADP-dependent glyceraldehyde-3-phosphate dehydrogenase"/>
    <property type="match status" value="1"/>
</dbReference>
<dbReference type="Gene3D" id="3.40.605.10">
    <property type="entry name" value="Aldehyde Dehydrogenase, Chain A, domain 1"/>
    <property type="match status" value="1"/>
</dbReference>
<keyword evidence="3 5" id="KW-0560">Oxidoreductase</keyword>
<dbReference type="FunFam" id="3.40.605.10:FF:000007">
    <property type="entry name" value="NAD/NADP-dependent betaine aldehyde dehydrogenase"/>
    <property type="match status" value="1"/>
</dbReference>
<dbReference type="InterPro" id="IPR016161">
    <property type="entry name" value="Ald_DH/histidinol_DH"/>
</dbReference>
<dbReference type="AlphaFoldDB" id="A0A1I4P1W4"/>
<keyword evidence="2" id="KW-0521">NADP</keyword>
<evidence type="ECO:0000256" key="2">
    <source>
        <dbReference type="ARBA" id="ARBA00022857"/>
    </source>
</evidence>
<dbReference type="PROSITE" id="PS00070">
    <property type="entry name" value="ALDEHYDE_DEHYDR_CYS"/>
    <property type="match status" value="1"/>
</dbReference>
<protein>
    <submittedName>
        <fullName evidence="7">Nonphosphorylating glyceraldehyde-3-phosphate dehydrogenase</fullName>
    </submittedName>
</protein>
<dbReference type="Pfam" id="PF00171">
    <property type="entry name" value="Aldedh"/>
    <property type="match status" value="1"/>
</dbReference>
<dbReference type="InterPro" id="IPR016160">
    <property type="entry name" value="Ald_DH_CS_CYS"/>
</dbReference>
<reference evidence="7 8" key="1">
    <citation type="submission" date="2016-10" db="EMBL/GenBank/DDBJ databases">
        <authorList>
            <person name="de Groot N.N."/>
        </authorList>
    </citation>
    <scope>NUCLEOTIDE SEQUENCE [LARGE SCALE GENOMIC DNA]</scope>
    <source>
        <strain evidence="7 8">CGMCC 1.6134</strain>
    </source>
</reference>
<dbReference type="STRING" id="266892.SAMN04488054_12244"/>
<dbReference type="CDD" id="cd07082">
    <property type="entry name" value="ALDH_F11_NP-GAPDH"/>
    <property type="match status" value="1"/>
</dbReference>
<dbReference type="InterPro" id="IPR016162">
    <property type="entry name" value="Ald_DH_N"/>
</dbReference>
<evidence type="ECO:0000313" key="8">
    <source>
        <dbReference type="Proteomes" id="UP000199668"/>
    </source>
</evidence>
<evidence type="ECO:0000256" key="5">
    <source>
        <dbReference type="RuleBase" id="RU003345"/>
    </source>
</evidence>
<dbReference type="RefSeq" id="WP_090927669.1">
    <property type="nucleotide sequence ID" value="NZ_FOTY01000022.1"/>
</dbReference>
<dbReference type="Gene3D" id="3.40.309.10">
    <property type="entry name" value="Aldehyde Dehydrogenase, Chain A, domain 2"/>
    <property type="match status" value="1"/>
</dbReference>
<evidence type="ECO:0000259" key="6">
    <source>
        <dbReference type="Pfam" id="PF00171"/>
    </source>
</evidence>
<dbReference type="InterPro" id="IPR029510">
    <property type="entry name" value="Ald_DH_CS_GLU"/>
</dbReference>
<gene>
    <name evidence="7" type="ORF">SAMN04488054_12244</name>
</gene>
<dbReference type="EMBL" id="FOTY01000022">
    <property type="protein sequence ID" value="SFM21739.1"/>
    <property type="molecule type" value="Genomic_DNA"/>
</dbReference>
<evidence type="ECO:0000256" key="1">
    <source>
        <dbReference type="ARBA" id="ARBA00009986"/>
    </source>
</evidence>
<dbReference type="InterPro" id="IPR015590">
    <property type="entry name" value="Aldehyde_DH_dom"/>
</dbReference>
<evidence type="ECO:0000256" key="4">
    <source>
        <dbReference type="PROSITE-ProRule" id="PRU10007"/>
    </source>
</evidence>